<dbReference type="GeneTree" id="ENSGT00390000008726"/>
<keyword evidence="18" id="KW-0012">Acyltransferase</keyword>
<dbReference type="InterPro" id="IPR002123">
    <property type="entry name" value="Plipid/glycerol_acylTrfase"/>
</dbReference>
<evidence type="ECO:0000256" key="16">
    <source>
        <dbReference type="ARBA" id="ARBA00049491"/>
    </source>
</evidence>
<comment type="similarity">
    <text evidence="18">Belongs to the 1-acyl-sn-glycerol-3-phosphate acyltransferase family.</text>
</comment>
<keyword evidence="18" id="KW-0443">Lipid metabolism</keyword>
<keyword evidence="20" id="KW-0812">Transmembrane</keyword>
<comment type="catalytic activity">
    <reaction evidence="13">
        <text>heptadecanoyl-CoA + 1-(9Z-octadecenoyl)-sn-glycero-3-phosphate = 1-(9Z)-octadecenoyl-2-heptadecanoyl-sn-glycero-3-phosphate + CoA</text>
        <dbReference type="Rhea" id="RHEA:37155"/>
        <dbReference type="ChEBI" id="CHEBI:57287"/>
        <dbReference type="ChEBI" id="CHEBI:74307"/>
        <dbReference type="ChEBI" id="CHEBI:74544"/>
        <dbReference type="ChEBI" id="CHEBI:74558"/>
    </reaction>
    <physiologicalReaction direction="left-to-right" evidence="13">
        <dbReference type="Rhea" id="RHEA:37156"/>
    </physiologicalReaction>
</comment>
<comment type="catalytic activity">
    <reaction evidence="4">
        <text>1-(9Z-octadecenoyl)-sn-glycero-3-phosphate + tetradecanoyl-CoA = 1-(9Z)-octadecenoyl-2-tetradecanoyl-sn-glycero-3-phosphate + CoA</text>
        <dbReference type="Rhea" id="RHEA:37171"/>
        <dbReference type="ChEBI" id="CHEBI:57287"/>
        <dbReference type="ChEBI" id="CHEBI:57385"/>
        <dbReference type="ChEBI" id="CHEBI:74544"/>
        <dbReference type="ChEBI" id="CHEBI:74579"/>
    </reaction>
    <physiologicalReaction direction="left-to-right" evidence="4">
        <dbReference type="Rhea" id="RHEA:37172"/>
    </physiologicalReaction>
</comment>
<dbReference type="InterPro" id="IPR051367">
    <property type="entry name" value="mRNA_TranslReg/HistoneTransl"/>
</dbReference>
<keyword evidence="8" id="KW-0810">Translation regulation</keyword>
<dbReference type="GO" id="GO:0008654">
    <property type="term" value="P:phospholipid biosynthetic process"/>
    <property type="evidence" value="ECO:0007669"/>
    <property type="project" value="UniProtKB-KW"/>
</dbReference>
<evidence type="ECO:0000256" key="9">
    <source>
        <dbReference type="ARBA" id="ARBA00047525"/>
    </source>
</evidence>
<dbReference type="Proteomes" id="UP000694388">
    <property type="component" value="Unplaced"/>
</dbReference>
<evidence type="ECO:0000256" key="2">
    <source>
        <dbReference type="ARBA" id="ARBA00000300"/>
    </source>
</evidence>
<comment type="catalytic activity">
    <reaction evidence="10">
        <text>1-tetradecanoyl-sn-glycerol 3-phosphate + (9Z)-octadecenoyl-CoA = 1-tetradecanoyl-2-(9Z)-octadecenoyl-sn-glycero-3-phosphate + CoA</text>
        <dbReference type="Rhea" id="RHEA:37187"/>
        <dbReference type="ChEBI" id="CHEBI:57287"/>
        <dbReference type="ChEBI" id="CHEBI:57387"/>
        <dbReference type="ChEBI" id="CHEBI:72683"/>
        <dbReference type="ChEBI" id="CHEBI:74586"/>
    </reaction>
    <physiologicalReaction direction="left-to-right" evidence="10">
        <dbReference type="Rhea" id="RHEA:37188"/>
    </physiologicalReaction>
</comment>
<evidence type="ECO:0000256" key="12">
    <source>
        <dbReference type="ARBA" id="ARBA00048293"/>
    </source>
</evidence>
<sequence>MNRFDRTPGAGRSRSVPLMGTESTACAPAERGGTAVIAPMRQGTPGGDGPSTIFNPPPSNMKKGLSPAAPVFVPRGSYQQPLADKELKDYLMVTLYNLTVCPAQLDHDIEELTNHLCALCSGDSLSTVVTLIFEQAVMEPNFTYTAARLCNHLSQHLSQRSPKGNFRQLLLIRCEDEYNLKEKAITSKNEEERRNFHNFVLFLGELYLNLMVGGNKAHILGEGLRAIIHTLLEHPSHDNLRCGVRVLKLTGAALELSSQSDSQAEMDRIGDHIERVILDDTCDRDCRAELLKITKLRASNWGRLNNPVPSTSESQPETDPNYYMNEPVFYTSQGIPFTAADPEFKEQFERVLLYEDELHEFASGLEGGDMDPEMEEAYEAFCRETERKRCGSSAPASSQPSLLQFTLFVLLLTLLILFLFLQRHPTFRFFAKALSYYVWVSILSVAMLPICALRGPTLENLRFVRSVVSHLQWLYGVEVKVEGREYLLNPEPCVIVANHQSALDFIGLMEVMPPHCAPVAKRQLAWAGPFGLMAILCKVVFIDRAHSQAAKLKLAQLVIQMHKEKLKIWIYPEGTRHGGRTMLDFKRGAFHLAVQAQVPIIPIIFSSYREFYCVSERRFHQGTVRVKILPPWETLGKEAEDVPHLTDSIREAMVETFQGLSGLTMKEETLSEGLRQRQTERITE</sequence>
<dbReference type="GO" id="GO:0016020">
    <property type="term" value="C:membrane"/>
    <property type="evidence" value="ECO:0007669"/>
    <property type="project" value="InterPro"/>
</dbReference>
<evidence type="ECO:0000313" key="23">
    <source>
        <dbReference type="Ensembl" id="ENSEBUP00000013276.1"/>
    </source>
</evidence>
<evidence type="ECO:0000256" key="5">
    <source>
        <dbReference type="ARBA" id="ARBA00004086"/>
    </source>
</evidence>
<evidence type="ECO:0000256" key="6">
    <source>
        <dbReference type="ARBA" id="ARBA00004496"/>
    </source>
</evidence>
<dbReference type="GO" id="GO:0006446">
    <property type="term" value="P:regulation of translational initiation"/>
    <property type="evidence" value="ECO:0007669"/>
    <property type="project" value="TreeGrafter"/>
</dbReference>
<evidence type="ECO:0000256" key="3">
    <source>
        <dbReference type="ARBA" id="ARBA00000816"/>
    </source>
</evidence>
<dbReference type="NCBIfam" id="TIGR00530">
    <property type="entry name" value="AGP_acyltrn"/>
    <property type="match status" value="1"/>
</dbReference>
<comment type="subcellular location">
    <subcellularLocation>
        <location evidence="6">Cytoplasm</location>
    </subcellularLocation>
</comment>
<keyword evidence="7" id="KW-0963">Cytoplasm</keyword>
<comment type="catalytic activity">
    <reaction evidence="14">
        <text>pentadecanoyl-CoA + 1-(9Z-octadecenoyl)-sn-glycero-3-phosphate = 1-(9Z)-octadecenoyl-2-pentadecanoyl-sn-glycero-3-phosphate + CoA</text>
        <dbReference type="Rhea" id="RHEA:37175"/>
        <dbReference type="ChEBI" id="CHEBI:57287"/>
        <dbReference type="ChEBI" id="CHEBI:74309"/>
        <dbReference type="ChEBI" id="CHEBI:74544"/>
        <dbReference type="ChEBI" id="CHEBI:74578"/>
    </reaction>
    <physiologicalReaction direction="left-to-right" evidence="14">
        <dbReference type="Rhea" id="RHEA:37176"/>
    </physiologicalReaction>
</comment>
<comment type="catalytic activity">
    <reaction evidence="15">
        <text>1-(9Z-octadecenoyl)-sn-glycero-3-phosphate + (9Z,12Z)-octadecadienoyl-CoA = 1-(9Z)-octadecenoyl-2-(9Z,12Z)-octadecadienoyl-sn-glycero-3-phosphate + CoA</text>
        <dbReference type="Rhea" id="RHEA:37159"/>
        <dbReference type="ChEBI" id="CHEBI:57287"/>
        <dbReference type="ChEBI" id="CHEBI:57383"/>
        <dbReference type="ChEBI" id="CHEBI:74544"/>
        <dbReference type="ChEBI" id="CHEBI:74563"/>
    </reaction>
    <physiologicalReaction direction="left-to-right" evidence="15">
        <dbReference type="Rhea" id="RHEA:37160"/>
    </physiologicalReaction>
</comment>
<keyword evidence="20" id="KW-0472">Membrane</keyword>
<dbReference type="CDD" id="cd07989">
    <property type="entry name" value="LPLAT_AGPAT-like"/>
    <property type="match status" value="1"/>
</dbReference>
<comment type="catalytic activity">
    <reaction evidence="3">
        <text>1-(9Z-octadecenoyl)-sn-glycero-3-phosphate + hexadecanoyl-CoA = 1-(9Z)-octadecenoyl-2-hexadecanoyl-sn-glycero-3-phosphate + CoA</text>
        <dbReference type="Rhea" id="RHEA:37143"/>
        <dbReference type="ChEBI" id="CHEBI:57287"/>
        <dbReference type="ChEBI" id="CHEBI:57379"/>
        <dbReference type="ChEBI" id="CHEBI:74544"/>
        <dbReference type="ChEBI" id="CHEBI:74551"/>
    </reaction>
    <physiologicalReaction direction="left-to-right" evidence="3">
        <dbReference type="Rhea" id="RHEA:37144"/>
    </physiologicalReaction>
</comment>
<feature type="domain" description="MIF4G" evidence="21">
    <location>
        <begin position="88"/>
        <end position="300"/>
    </location>
</feature>
<feature type="region of interest" description="Disordered" evidence="19">
    <location>
        <begin position="1"/>
        <end position="60"/>
    </location>
</feature>
<comment type="catalytic activity">
    <reaction evidence="17">
        <text>1-(9Z-octadecenoyl)-sn-glycero-3-phosphate + (9Z)-octadecenoyl-CoA = 1,2-di-(9Z-octadecenoyl)-sn-glycero-3-phosphate + CoA</text>
        <dbReference type="Rhea" id="RHEA:37131"/>
        <dbReference type="ChEBI" id="CHEBI:57287"/>
        <dbReference type="ChEBI" id="CHEBI:57387"/>
        <dbReference type="ChEBI" id="CHEBI:74544"/>
        <dbReference type="ChEBI" id="CHEBI:74546"/>
    </reaction>
    <physiologicalReaction direction="left-to-right" evidence="17">
        <dbReference type="Rhea" id="RHEA:37132"/>
    </physiologicalReaction>
</comment>
<comment type="catalytic activity">
    <reaction evidence="2">
        <text>a 1-acyl-sn-glycero-3-phosphate + an acyl-CoA = a 1,2-diacyl-sn-glycero-3-phosphate + CoA</text>
        <dbReference type="Rhea" id="RHEA:19709"/>
        <dbReference type="ChEBI" id="CHEBI:57287"/>
        <dbReference type="ChEBI" id="CHEBI:57970"/>
        <dbReference type="ChEBI" id="CHEBI:58342"/>
        <dbReference type="ChEBI" id="CHEBI:58608"/>
        <dbReference type="EC" id="2.3.1.51"/>
    </reaction>
    <physiologicalReaction direction="left-to-right" evidence="2">
        <dbReference type="Rhea" id="RHEA:19710"/>
    </physiologicalReaction>
</comment>
<evidence type="ECO:0000256" key="15">
    <source>
        <dbReference type="ARBA" id="ARBA00049345"/>
    </source>
</evidence>
<evidence type="ECO:0000259" key="21">
    <source>
        <dbReference type="SMART" id="SM00543"/>
    </source>
</evidence>
<feature type="domain" description="Phospholipid/glycerol acyltransferase" evidence="22">
    <location>
        <begin position="493"/>
        <end position="608"/>
    </location>
</feature>
<name>A0A8C4QC84_EPTBU</name>
<dbReference type="SUPFAM" id="SSF69593">
    <property type="entry name" value="Glycerol-3-phosphate (1)-acyltransferase"/>
    <property type="match status" value="1"/>
</dbReference>
<dbReference type="Pfam" id="PF02854">
    <property type="entry name" value="MIF4G"/>
    <property type="match status" value="1"/>
</dbReference>
<dbReference type="InterPro" id="IPR016024">
    <property type="entry name" value="ARM-type_fold"/>
</dbReference>
<evidence type="ECO:0000256" key="8">
    <source>
        <dbReference type="ARBA" id="ARBA00022845"/>
    </source>
</evidence>
<keyword evidence="18" id="KW-0808">Transferase</keyword>
<dbReference type="FunFam" id="1.25.40.180:FF:000016">
    <property type="entry name" value="polyadenylate-binding protein-interacting protein 1 isoform X1"/>
    <property type="match status" value="1"/>
</dbReference>
<evidence type="ECO:0000256" key="18">
    <source>
        <dbReference type="RuleBase" id="RU361267"/>
    </source>
</evidence>
<dbReference type="PANTHER" id="PTHR23254">
    <property type="entry name" value="EIF4G DOMAIN PROTEIN"/>
    <property type="match status" value="1"/>
</dbReference>
<evidence type="ECO:0000259" key="22">
    <source>
        <dbReference type="SMART" id="SM00563"/>
    </source>
</evidence>
<dbReference type="SMART" id="SM00543">
    <property type="entry name" value="MIF4G"/>
    <property type="match status" value="1"/>
</dbReference>
<dbReference type="SMART" id="SM00563">
    <property type="entry name" value="PlsC"/>
    <property type="match status" value="1"/>
</dbReference>
<comment type="domain">
    <text evidence="18">The HXXXXD motif is essential for acyltransferase activity and may constitute the binding site for the phosphate moiety of the glycerol-3-phosphate.</text>
</comment>
<dbReference type="InterPro" id="IPR003890">
    <property type="entry name" value="MIF4G-like_typ-3"/>
</dbReference>
<dbReference type="PANTHER" id="PTHR23254:SF15">
    <property type="entry name" value="POLYADENYLATE-BINDING PROTEIN-INTERACTING PROTEIN 1"/>
    <property type="match status" value="1"/>
</dbReference>
<evidence type="ECO:0000256" key="13">
    <source>
        <dbReference type="ARBA" id="ARBA00048956"/>
    </source>
</evidence>
<dbReference type="AlphaFoldDB" id="A0A8C4QC84"/>
<evidence type="ECO:0000313" key="24">
    <source>
        <dbReference type="Proteomes" id="UP000694388"/>
    </source>
</evidence>
<comment type="catalytic activity">
    <reaction evidence="9">
        <text>1-hexadecanoyl-sn-glycero-3-phosphate + (9Z)-octadecenoyl-CoA = 1-hexadecanoyl-2-(9Z-octadecenoyl)-sn-glycero-3-phosphate + CoA</text>
        <dbReference type="Rhea" id="RHEA:33187"/>
        <dbReference type="ChEBI" id="CHEBI:57287"/>
        <dbReference type="ChEBI" id="CHEBI:57387"/>
        <dbReference type="ChEBI" id="CHEBI:57518"/>
        <dbReference type="ChEBI" id="CHEBI:64839"/>
    </reaction>
    <physiologicalReaction direction="left-to-right" evidence="9">
        <dbReference type="Rhea" id="RHEA:33188"/>
    </physiologicalReaction>
</comment>
<evidence type="ECO:0000256" key="19">
    <source>
        <dbReference type="SAM" id="MobiDB-lite"/>
    </source>
</evidence>
<dbReference type="Gene3D" id="1.25.40.180">
    <property type="match status" value="1"/>
</dbReference>
<evidence type="ECO:0000256" key="4">
    <source>
        <dbReference type="ARBA" id="ARBA00001783"/>
    </source>
</evidence>
<dbReference type="GO" id="GO:0003723">
    <property type="term" value="F:RNA binding"/>
    <property type="evidence" value="ECO:0007669"/>
    <property type="project" value="InterPro"/>
</dbReference>
<keyword evidence="20" id="KW-1133">Transmembrane helix</keyword>
<evidence type="ECO:0000256" key="10">
    <source>
        <dbReference type="ARBA" id="ARBA00047814"/>
    </source>
</evidence>
<keyword evidence="18" id="KW-1208">Phospholipid metabolism</keyword>
<protein>
    <recommendedName>
        <fullName evidence="18">1-acyl-sn-glycerol-3-phosphate acyltransferase</fullName>
        <ecNumber evidence="18">2.3.1.51</ecNumber>
    </recommendedName>
</protein>
<dbReference type="EC" id="2.3.1.51" evidence="18"/>
<comment type="function">
    <text evidence="5">Converts 1-acyl-sn-glycerol-3-phosphate (lysophosphatidic acid or LPA) into 1,2-diacyl-sn-glycerol-3-phosphate (phosphatidic acid or PA) by incorporating an acyl moiety at the sn-2 position of the glycerol backbone.</text>
</comment>
<evidence type="ECO:0000256" key="17">
    <source>
        <dbReference type="ARBA" id="ARBA00049561"/>
    </source>
</evidence>
<comment type="catalytic activity">
    <reaction evidence="16">
        <text>1-eicosanoyl-sn-glycero-3-phosphate + (9Z)-octadecenoyl-CoA = 1-eicosanoyl-2-(9Z)-octadecenoyl-sn-glycero-3-phosphate + CoA</text>
        <dbReference type="Rhea" id="RHEA:37183"/>
        <dbReference type="ChEBI" id="CHEBI:57287"/>
        <dbReference type="ChEBI" id="CHEBI:57387"/>
        <dbReference type="ChEBI" id="CHEBI:74583"/>
        <dbReference type="ChEBI" id="CHEBI:74584"/>
    </reaction>
    <physiologicalReaction direction="left-to-right" evidence="16">
        <dbReference type="Rhea" id="RHEA:37184"/>
    </physiologicalReaction>
</comment>
<accession>A0A8C4QC84</accession>
<evidence type="ECO:0000256" key="11">
    <source>
        <dbReference type="ARBA" id="ARBA00048105"/>
    </source>
</evidence>
<dbReference type="GO" id="GO:0005737">
    <property type="term" value="C:cytoplasm"/>
    <property type="evidence" value="ECO:0007669"/>
    <property type="project" value="UniProtKB-SubCell"/>
</dbReference>
<comment type="catalytic activity">
    <reaction evidence="11">
        <text>1-(6Z,9Z,12Z-octadecatrienoyl)-sn-glycero-3-phosphate + (9Z)-octadecenoyl-CoA = (6Z,9Z,12Z)-octadecatrienoyl-2-(9Z)-octadecenoyl-sn-glycero-3-phosphate + CoA</text>
        <dbReference type="Rhea" id="RHEA:37179"/>
        <dbReference type="ChEBI" id="CHEBI:57287"/>
        <dbReference type="ChEBI" id="CHEBI:57387"/>
        <dbReference type="ChEBI" id="CHEBI:74581"/>
        <dbReference type="ChEBI" id="CHEBI:74582"/>
    </reaction>
    <physiologicalReaction direction="left-to-right" evidence="11">
        <dbReference type="Rhea" id="RHEA:37180"/>
    </physiologicalReaction>
</comment>
<dbReference type="GO" id="GO:0003841">
    <property type="term" value="F:1-acylglycerol-3-phosphate O-acyltransferase activity"/>
    <property type="evidence" value="ECO:0007669"/>
    <property type="project" value="UniProtKB-UniRule"/>
</dbReference>
<dbReference type="Pfam" id="PF01553">
    <property type="entry name" value="Acyltransferase"/>
    <property type="match status" value="1"/>
</dbReference>
<dbReference type="GO" id="GO:0008494">
    <property type="term" value="F:translation activator activity"/>
    <property type="evidence" value="ECO:0007669"/>
    <property type="project" value="TreeGrafter"/>
</dbReference>
<dbReference type="SUPFAM" id="SSF48371">
    <property type="entry name" value="ARM repeat"/>
    <property type="match status" value="1"/>
</dbReference>
<dbReference type="InterPro" id="IPR004552">
    <property type="entry name" value="AGP_acyltrans"/>
</dbReference>
<comment type="catalytic activity">
    <reaction evidence="12">
        <text>1-(9Z,12Z,15Z)-octadecatrienoyl-sn-glycero-3-phosphate + (9Z)-octadecenoyl-CoA = 1-(9Z,12Z,15Z)-octadecatrienoyl-2-(9Z)-octadecenoyl-sn-glycero-3-phosphate + CoA</text>
        <dbReference type="Rhea" id="RHEA:37139"/>
        <dbReference type="ChEBI" id="CHEBI:57287"/>
        <dbReference type="ChEBI" id="CHEBI:57387"/>
        <dbReference type="ChEBI" id="CHEBI:74549"/>
        <dbReference type="ChEBI" id="CHEBI:74550"/>
    </reaction>
    <physiologicalReaction direction="left-to-right" evidence="12">
        <dbReference type="Rhea" id="RHEA:37140"/>
    </physiologicalReaction>
</comment>
<dbReference type="Ensembl" id="ENSEBUT00000013852.1">
    <property type="protein sequence ID" value="ENSEBUP00000013276.1"/>
    <property type="gene ID" value="ENSEBUG00000008390.1"/>
</dbReference>
<keyword evidence="18" id="KW-0444">Lipid biosynthesis</keyword>
<reference evidence="23" key="2">
    <citation type="submission" date="2025-09" db="UniProtKB">
        <authorList>
            <consortium name="Ensembl"/>
        </authorList>
    </citation>
    <scope>IDENTIFICATION</scope>
</reference>
<feature type="transmembrane region" description="Helical" evidence="20">
    <location>
        <begin position="433"/>
        <end position="455"/>
    </location>
</feature>
<organism evidence="23 24">
    <name type="scientific">Eptatretus burgeri</name>
    <name type="common">Inshore hagfish</name>
    <dbReference type="NCBI Taxonomy" id="7764"/>
    <lineage>
        <taxon>Eukaryota</taxon>
        <taxon>Metazoa</taxon>
        <taxon>Chordata</taxon>
        <taxon>Craniata</taxon>
        <taxon>Vertebrata</taxon>
        <taxon>Cyclostomata</taxon>
        <taxon>Myxini</taxon>
        <taxon>Myxiniformes</taxon>
        <taxon>Myxinidae</taxon>
        <taxon>Eptatretinae</taxon>
        <taxon>Eptatretus</taxon>
    </lineage>
</organism>
<comment type="catalytic activity">
    <reaction evidence="1">
        <text>(11Z)-octadecenoyl-CoA + 1-(9Z-octadecenoyl)-sn-glycero-3-phosphate = 1-(9Z)-octadecenoyl-2-(11Z)-octadecenoyl-sn-glycero-3-phosphate + CoA</text>
        <dbReference type="Rhea" id="RHEA:37603"/>
        <dbReference type="ChEBI" id="CHEBI:57287"/>
        <dbReference type="ChEBI" id="CHEBI:74544"/>
        <dbReference type="ChEBI" id="CHEBI:75121"/>
        <dbReference type="ChEBI" id="CHEBI:75122"/>
    </reaction>
    <physiologicalReaction direction="left-to-right" evidence="1">
        <dbReference type="Rhea" id="RHEA:37604"/>
    </physiologicalReaction>
</comment>
<reference evidence="23" key="1">
    <citation type="submission" date="2025-08" db="UniProtKB">
        <authorList>
            <consortium name="Ensembl"/>
        </authorList>
    </citation>
    <scope>IDENTIFICATION</scope>
</reference>
<keyword evidence="24" id="KW-1185">Reference proteome</keyword>
<evidence type="ECO:0000256" key="1">
    <source>
        <dbReference type="ARBA" id="ARBA00000091"/>
    </source>
</evidence>
<evidence type="ECO:0000256" key="7">
    <source>
        <dbReference type="ARBA" id="ARBA00022490"/>
    </source>
</evidence>
<proteinExistence type="inferred from homology"/>
<evidence type="ECO:0000256" key="14">
    <source>
        <dbReference type="ARBA" id="ARBA00048973"/>
    </source>
</evidence>
<feature type="transmembrane region" description="Helical" evidence="20">
    <location>
        <begin position="402"/>
        <end position="421"/>
    </location>
</feature>
<evidence type="ECO:0000256" key="20">
    <source>
        <dbReference type="SAM" id="Phobius"/>
    </source>
</evidence>
<keyword evidence="18" id="KW-0594">Phospholipid biosynthesis</keyword>